<keyword evidence="3" id="KW-1185">Reference proteome</keyword>
<keyword evidence="1" id="KW-0812">Transmembrane</keyword>
<keyword evidence="1" id="KW-1133">Transmembrane helix</keyword>
<feature type="transmembrane region" description="Helical" evidence="1">
    <location>
        <begin position="12"/>
        <end position="36"/>
    </location>
</feature>
<accession>W8VXS3</accession>
<keyword evidence="1" id="KW-0472">Membrane</keyword>
<name>W8VXS3_9FLAO</name>
<dbReference type="KEGG" id="nmf:NMS_2418"/>
<evidence type="ECO:0000256" key="1">
    <source>
        <dbReference type="SAM" id="Phobius"/>
    </source>
</evidence>
<evidence type="ECO:0000313" key="3">
    <source>
        <dbReference type="Proteomes" id="UP000031760"/>
    </source>
</evidence>
<gene>
    <name evidence="2" type="ORF">NMS_2418</name>
</gene>
<protein>
    <submittedName>
        <fullName evidence="2">Uncharacterized protein</fullName>
    </submittedName>
</protein>
<organism evidence="2 3">
    <name type="scientific">Nonlabens marinus S1-08</name>
    <dbReference type="NCBI Taxonomy" id="1454201"/>
    <lineage>
        <taxon>Bacteria</taxon>
        <taxon>Pseudomonadati</taxon>
        <taxon>Bacteroidota</taxon>
        <taxon>Flavobacteriia</taxon>
        <taxon>Flavobacteriales</taxon>
        <taxon>Flavobacteriaceae</taxon>
        <taxon>Nonlabens</taxon>
    </lineage>
</organism>
<dbReference type="AlphaFoldDB" id="W8VXS3"/>
<dbReference type="Proteomes" id="UP000031760">
    <property type="component" value="Chromosome"/>
</dbReference>
<reference evidence="2 3" key="1">
    <citation type="journal article" date="2014" name="Proc. Natl. Acad. Sci. U.S.A.">
        <title>Functional characterization of flavobacteria rhodopsins reveals a unique class of light-driven chloride pump in bacteria.</title>
        <authorList>
            <person name="Yoshizawa S."/>
            <person name="Kumagai Y."/>
            <person name="Kim H."/>
            <person name="Ogura Y."/>
            <person name="Hayashi T."/>
            <person name="Iwasaki W."/>
            <person name="DeLong E.F."/>
            <person name="Kogure K."/>
        </authorList>
    </citation>
    <scope>NUCLEOTIDE SEQUENCE [LARGE SCALE GENOMIC DNA]</scope>
    <source>
        <strain evidence="2 3">S1-08</strain>
    </source>
</reference>
<proteinExistence type="predicted"/>
<dbReference type="HOGENOM" id="CLU_3236774_0_0_10"/>
<sequence>MIVIAGVAMSYFGIVGATGMIIIGVAVELWGGITFLKHLKKKP</sequence>
<dbReference type="EMBL" id="AP014548">
    <property type="protein sequence ID" value="BAO56427.1"/>
    <property type="molecule type" value="Genomic_DNA"/>
</dbReference>
<evidence type="ECO:0000313" key="2">
    <source>
        <dbReference type="EMBL" id="BAO56427.1"/>
    </source>
</evidence>